<dbReference type="PANTHER" id="PTHR33279:SF18">
    <property type="entry name" value="SULFUR CARRIER PROTEIN MJ0990-RELATED"/>
    <property type="match status" value="1"/>
</dbReference>
<organism evidence="3">
    <name type="scientific">Ignisphaera aggregans</name>
    <dbReference type="NCBI Taxonomy" id="334771"/>
    <lineage>
        <taxon>Archaea</taxon>
        <taxon>Thermoproteota</taxon>
        <taxon>Thermoprotei</taxon>
        <taxon>Desulfurococcales</taxon>
        <taxon>Desulfurococcaceae</taxon>
        <taxon>Ignisphaera</taxon>
    </lineage>
</organism>
<proteinExistence type="predicted"/>
<dbReference type="PANTHER" id="PTHR33279">
    <property type="entry name" value="SULFUR CARRIER PROTEIN YEDF-RELATED"/>
    <property type="match status" value="1"/>
</dbReference>
<evidence type="ECO:0000313" key="2">
    <source>
        <dbReference type="EMBL" id="HHP81729.1"/>
    </source>
</evidence>
<dbReference type="InterPro" id="IPR001455">
    <property type="entry name" value="TusA-like"/>
</dbReference>
<dbReference type="PROSITE" id="PS01148">
    <property type="entry name" value="UPF0033"/>
    <property type="match status" value="1"/>
</dbReference>
<accession>A0A7C5Z006</accession>
<evidence type="ECO:0000313" key="3">
    <source>
        <dbReference type="EMBL" id="HHR96497.1"/>
    </source>
</evidence>
<feature type="domain" description="UPF0033" evidence="1">
    <location>
        <begin position="8"/>
        <end position="32"/>
    </location>
</feature>
<reference evidence="3" key="1">
    <citation type="journal article" date="2020" name="mSystems">
        <title>Genome- and Community-Level Interaction Insights into Carbon Utilization and Element Cycling Functions of Hydrothermarchaeota in Hydrothermal Sediment.</title>
        <authorList>
            <person name="Zhou Z."/>
            <person name="Liu Y."/>
            <person name="Xu W."/>
            <person name="Pan J."/>
            <person name="Luo Z.H."/>
            <person name="Li M."/>
        </authorList>
    </citation>
    <scope>NUCLEOTIDE SEQUENCE [LARGE SCALE GENOMIC DNA]</scope>
    <source>
        <strain evidence="3">SpSt-1</strain>
        <strain evidence="2">SpSt-1121</strain>
    </source>
</reference>
<dbReference type="AlphaFoldDB" id="A0A7C5Z006"/>
<evidence type="ECO:0000259" key="1">
    <source>
        <dbReference type="PROSITE" id="PS01148"/>
    </source>
</evidence>
<dbReference type="Pfam" id="PF01206">
    <property type="entry name" value="TusA"/>
    <property type="match status" value="1"/>
</dbReference>
<comment type="caution">
    <text evidence="3">The sequence shown here is derived from an EMBL/GenBank/DDBJ whole genome shotgun (WGS) entry which is preliminary data.</text>
</comment>
<name>A0A7C5Z006_9CREN</name>
<sequence>MEINMIYLDFRGEECPGPLVKTVRELSKARKNEKIVVLTTSKQCIDMLRQTIELFGVAKMEIYNRDNFYEIYIEKTVDELEV</sequence>
<dbReference type="EMBL" id="DRZI01000153">
    <property type="protein sequence ID" value="HHP81729.1"/>
    <property type="molecule type" value="Genomic_DNA"/>
</dbReference>
<dbReference type="SUPFAM" id="SSF64307">
    <property type="entry name" value="SirA-like"/>
    <property type="match status" value="1"/>
</dbReference>
<dbReference type="CDD" id="cd00291">
    <property type="entry name" value="SirA_YedF_YeeD"/>
    <property type="match status" value="1"/>
</dbReference>
<dbReference type="InterPro" id="IPR036868">
    <property type="entry name" value="TusA-like_sf"/>
</dbReference>
<gene>
    <name evidence="3" type="ORF">ENL47_06745</name>
    <name evidence="2" type="ORF">ENM84_03600</name>
</gene>
<dbReference type="EMBL" id="DRUB01000129">
    <property type="protein sequence ID" value="HHR96497.1"/>
    <property type="molecule type" value="Genomic_DNA"/>
</dbReference>
<protein>
    <recommendedName>
        <fullName evidence="1">UPF0033 domain-containing protein</fullName>
    </recommendedName>
</protein>
<dbReference type="Gene3D" id="3.30.110.40">
    <property type="entry name" value="TusA-like domain"/>
    <property type="match status" value="1"/>
</dbReference>